<organism evidence="4 5">
    <name type="scientific">Amorphotheca resinae ATCC 22711</name>
    <dbReference type="NCBI Taxonomy" id="857342"/>
    <lineage>
        <taxon>Eukaryota</taxon>
        <taxon>Fungi</taxon>
        <taxon>Dikarya</taxon>
        <taxon>Ascomycota</taxon>
        <taxon>Pezizomycotina</taxon>
        <taxon>Leotiomycetes</taxon>
        <taxon>Helotiales</taxon>
        <taxon>Amorphothecaceae</taxon>
        <taxon>Amorphotheca</taxon>
    </lineage>
</organism>
<dbReference type="Proteomes" id="UP000241818">
    <property type="component" value="Unassembled WGS sequence"/>
</dbReference>
<keyword evidence="2" id="KW-1133">Transmembrane helix</keyword>
<keyword evidence="5" id="KW-1185">Reference proteome</keyword>
<dbReference type="PANTHER" id="PTHR37539">
    <property type="entry name" value="SECRETED PROTEIN-RELATED"/>
    <property type="match status" value="1"/>
</dbReference>
<keyword evidence="2" id="KW-0472">Membrane</keyword>
<dbReference type="GO" id="GO:0016491">
    <property type="term" value="F:oxidoreductase activity"/>
    <property type="evidence" value="ECO:0007669"/>
    <property type="project" value="InterPro"/>
</dbReference>
<dbReference type="GeneID" id="36573597"/>
<sequence>MSWPTPFRRSNENTRNLWGYSFQWTPHHLAPEQMHPLKFSYDVLGEECLDRLDEISPPTSGELPRNQSRIPSKGNGESGPKRDLYSILKEHASEDAKLGELWEEVNTIPAWVDWDQIARGQDVFYRYGGAALTALAYQSLLGGMGAARVTEVLARTGGFSTKVARHRMYETTQHILQVTQSLESIKPGGAGHASSVRVRLLHAAVRRRIMKLAAERPSYYSVPDLGIPINDLDCKATINTFSSALIWVGLPRQGIFLRQQEILDYLALWRLVAYYLGTPTADFETPQQARYLMESLLASEIRPTETSKILANNIILSLQGQPPAYASRDFLTASARWLNGNELGDALGLDHPSLYYWALVAGQCVFFMCLCYTYRSIPYLDRRKIKALRRIFYRLIIENKDFGLGEETNFDFKYVPNYSTITELGTYEDSGLAKSGVERRNFRTLIIAGASLAVVLYFWMKVTWRVVGFLKGLLFPG</sequence>
<evidence type="ECO:0000313" key="5">
    <source>
        <dbReference type="Proteomes" id="UP000241818"/>
    </source>
</evidence>
<feature type="transmembrane region" description="Helical" evidence="2">
    <location>
        <begin position="354"/>
        <end position="374"/>
    </location>
</feature>
<dbReference type="InterPro" id="IPR018713">
    <property type="entry name" value="MPAB/Lcp_cat_dom"/>
</dbReference>
<proteinExistence type="predicted"/>
<dbReference type="EMBL" id="KZ679010">
    <property type="protein sequence ID" value="PSS19979.1"/>
    <property type="molecule type" value="Genomic_DNA"/>
</dbReference>
<dbReference type="AlphaFoldDB" id="A0A2T3B2X2"/>
<feature type="domain" description="ER-bound oxygenase mpaB/mpaB'/Rubber oxygenase catalytic" evidence="3">
    <location>
        <begin position="126"/>
        <end position="353"/>
    </location>
</feature>
<dbReference type="InterPro" id="IPR037473">
    <property type="entry name" value="Lcp-like"/>
</dbReference>
<evidence type="ECO:0000313" key="4">
    <source>
        <dbReference type="EMBL" id="PSS19979.1"/>
    </source>
</evidence>
<feature type="region of interest" description="Disordered" evidence="1">
    <location>
        <begin position="54"/>
        <end position="82"/>
    </location>
</feature>
<feature type="transmembrane region" description="Helical" evidence="2">
    <location>
        <begin position="442"/>
        <end position="460"/>
    </location>
</feature>
<dbReference type="STRING" id="857342.A0A2T3B2X2"/>
<evidence type="ECO:0000256" key="2">
    <source>
        <dbReference type="SAM" id="Phobius"/>
    </source>
</evidence>
<dbReference type="RefSeq" id="XP_024721249.1">
    <property type="nucleotide sequence ID" value="XM_024865516.1"/>
</dbReference>
<accession>A0A2T3B2X2</accession>
<dbReference type="InParanoid" id="A0A2T3B2X2"/>
<dbReference type="Pfam" id="PF09995">
    <property type="entry name" value="MPAB_Lcp_cat"/>
    <property type="match status" value="1"/>
</dbReference>
<dbReference type="OrthoDB" id="6361347at2759"/>
<evidence type="ECO:0000259" key="3">
    <source>
        <dbReference type="Pfam" id="PF09995"/>
    </source>
</evidence>
<protein>
    <recommendedName>
        <fullName evidence="3">ER-bound oxygenase mpaB/mpaB'/Rubber oxygenase catalytic domain-containing protein</fullName>
    </recommendedName>
</protein>
<dbReference type="PANTHER" id="PTHR37539:SF1">
    <property type="entry name" value="ER-BOUND OXYGENASE MPAB_MPAB'_RUBBER OXYGENASE CATALYTIC DOMAIN-CONTAINING PROTEIN"/>
    <property type="match status" value="1"/>
</dbReference>
<reference evidence="4 5" key="1">
    <citation type="journal article" date="2018" name="New Phytol.">
        <title>Comparative genomics and transcriptomics depict ericoid mycorrhizal fungi as versatile saprotrophs and plant mutualists.</title>
        <authorList>
            <person name="Martino E."/>
            <person name="Morin E."/>
            <person name="Grelet G.A."/>
            <person name="Kuo A."/>
            <person name="Kohler A."/>
            <person name="Daghino S."/>
            <person name="Barry K.W."/>
            <person name="Cichocki N."/>
            <person name="Clum A."/>
            <person name="Dockter R.B."/>
            <person name="Hainaut M."/>
            <person name="Kuo R.C."/>
            <person name="LaButti K."/>
            <person name="Lindahl B.D."/>
            <person name="Lindquist E.A."/>
            <person name="Lipzen A."/>
            <person name="Khouja H.R."/>
            <person name="Magnuson J."/>
            <person name="Murat C."/>
            <person name="Ohm R.A."/>
            <person name="Singer S.W."/>
            <person name="Spatafora J.W."/>
            <person name="Wang M."/>
            <person name="Veneault-Fourrey C."/>
            <person name="Henrissat B."/>
            <person name="Grigoriev I.V."/>
            <person name="Martin F.M."/>
            <person name="Perotto S."/>
        </authorList>
    </citation>
    <scope>NUCLEOTIDE SEQUENCE [LARGE SCALE GENOMIC DNA]</scope>
    <source>
        <strain evidence="4 5">ATCC 22711</strain>
    </source>
</reference>
<gene>
    <name evidence="4" type="ORF">M430DRAFT_27075</name>
</gene>
<evidence type="ECO:0000256" key="1">
    <source>
        <dbReference type="SAM" id="MobiDB-lite"/>
    </source>
</evidence>
<keyword evidence="2" id="KW-0812">Transmembrane</keyword>
<name>A0A2T3B2X2_AMORE</name>